<evidence type="ECO:0000313" key="2">
    <source>
        <dbReference type="Proteomes" id="UP001211907"/>
    </source>
</evidence>
<dbReference type="Proteomes" id="UP001211907">
    <property type="component" value="Unassembled WGS sequence"/>
</dbReference>
<proteinExistence type="predicted"/>
<dbReference type="AlphaFoldDB" id="A0AAD5T3S5"/>
<gene>
    <name evidence="1" type="ORF">HK100_011647</name>
</gene>
<sequence>MIKVFGRITGRYLSSTARNTNNATAGAKAEVLKANALEMNNLLPAIPGALTVQRVSGGGFVAGDTIHRGGLVLAAGRALLWDTAQFGLGNTASLVENHNDNKNSNNDITDASVFRSWDPAKVFAIFALLHPTPGSFLPALFITAELLRTTKKLLSLVPARKCSDYRQICALT</sequence>
<organism evidence="1 2">
    <name type="scientific">Physocladia obscura</name>
    <dbReference type="NCBI Taxonomy" id="109957"/>
    <lineage>
        <taxon>Eukaryota</taxon>
        <taxon>Fungi</taxon>
        <taxon>Fungi incertae sedis</taxon>
        <taxon>Chytridiomycota</taxon>
        <taxon>Chytridiomycota incertae sedis</taxon>
        <taxon>Chytridiomycetes</taxon>
        <taxon>Chytridiales</taxon>
        <taxon>Chytriomycetaceae</taxon>
        <taxon>Physocladia</taxon>
    </lineage>
</organism>
<comment type="caution">
    <text evidence="1">The sequence shown here is derived from an EMBL/GenBank/DDBJ whole genome shotgun (WGS) entry which is preliminary data.</text>
</comment>
<name>A0AAD5T3S5_9FUNG</name>
<reference evidence="1" key="1">
    <citation type="submission" date="2020-05" db="EMBL/GenBank/DDBJ databases">
        <title>Phylogenomic resolution of chytrid fungi.</title>
        <authorList>
            <person name="Stajich J.E."/>
            <person name="Amses K."/>
            <person name="Simmons R."/>
            <person name="Seto K."/>
            <person name="Myers J."/>
            <person name="Bonds A."/>
            <person name="Quandt C.A."/>
            <person name="Barry K."/>
            <person name="Liu P."/>
            <person name="Grigoriev I."/>
            <person name="Longcore J.E."/>
            <person name="James T.Y."/>
        </authorList>
    </citation>
    <scope>NUCLEOTIDE SEQUENCE</scope>
    <source>
        <strain evidence="1">JEL0513</strain>
    </source>
</reference>
<keyword evidence="2" id="KW-1185">Reference proteome</keyword>
<protein>
    <submittedName>
        <fullName evidence="1">Uncharacterized protein</fullName>
    </submittedName>
</protein>
<accession>A0AAD5T3S5</accession>
<dbReference type="EMBL" id="JADGJH010000746">
    <property type="protein sequence ID" value="KAJ3123312.1"/>
    <property type="molecule type" value="Genomic_DNA"/>
</dbReference>
<evidence type="ECO:0000313" key="1">
    <source>
        <dbReference type="EMBL" id="KAJ3123312.1"/>
    </source>
</evidence>